<organism evidence="1 2">
    <name type="scientific">Mesorhizobium vachelliae</name>
    <dbReference type="NCBI Taxonomy" id="3072309"/>
    <lineage>
        <taxon>Bacteria</taxon>
        <taxon>Pseudomonadati</taxon>
        <taxon>Pseudomonadota</taxon>
        <taxon>Alphaproteobacteria</taxon>
        <taxon>Hyphomicrobiales</taxon>
        <taxon>Phyllobacteriaceae</taxon>
        <taxon>Mesorhizobium</taxon>
    </lineage>
</organism>
<dbReference type="EMBL" id="JAVIIQ010000008">
    <property type="protein sequence ID" value="MDX8533490.1"/>
    <property type="molecule type" value="Genomic_DNA"/>
</dbReference>
<dbReference type="RefSeq" id="WP_320250430.1">
    <property type="nucleotide sequence ID" value="NZ_JAVIIQ010000008.1"/>
</dbReference>
<accession>A0ABU5A704</accession>
<keyword evidence="2" id="KW-1185">Reference proteome</keyword>
<gene>
    <name evidence="1" type="ORF">RFM42_21045</name>
</gene>
<sequence>MGATGYPRTIPRRVDHLFMQRILFRQKVYFTLFLKFLFTSNQLLPLKQLPLFSGLFSIFSEIRTKSRFTLFPEFALLFDAIPDAKPVSTFPGIALVTQFRTESRFPLFLELPL</sequence>
<reference evidence="1 2" key="1">
    <citation type="submission" date="2023-08" db="EMBL/GenBank/DDBJ databases">
        <title>Implementing the SeqCode for naming new Mesorhizobium species isolated from Vachellia karroo root nodules.</title>
        <authorList>
            <person name="Van Lill M."/>
        </authorList>
    </citation>
    <scope>NUCLEOTIDE SEQUENCE [LARGE SCALE GENOMIC DNA]</scope>
    <source>
        <strain evidence="1 2">VK25D</strain>
    </source>
</reference>
<comment type="caution">
    <text evidence="1">The sequence shown here is derived from an EMBL/GenBank/DDBJ whole genome shotgun (WGS) entry which is preliminary data.</text>
</comment>
<proteinExistence type="predicted"/>
<name>A0ABU5A704_9HYPH</name>
<evidence type="ECO:0000313" key="2">
    <source>
        <dbReference type="Proteomes" id="UP001285154"/>
    </source>
</evidence>
<evidence type="ECO:0000313" key="1">
    <source>
        <dbReference type="EMBL" id="MDX8533490.1"/>
    </source>
</evidence>
<protein>
    <submittedName>
        <fullName evidence="1">Uncharacterized protein</fullName>
    </submittedName>
</protein>
<dbReference type="Proteomes" id="UP001285154">
    <property type="component" value="Unassembled WGS sequence"/>
</dbReference>